<dbReference type="EMBL" id="FNVS01000009">
    <property type="protein sequence ID" value="SEF89736.1"/>
    <property type="molecule type" value="Genomic_DNA"/>
</dbReference>
<comment type="caution">
    <text evidence="3">The sequence shown here is derived from an EMBL/GenBank/DDBJ whole genome shotgun (WGS) entry which is preliminary data.</text>
</comment>
<feature type="transmembrane region" description="Helical" evidence="1">
    <location>
        <begin position="90"/>
        <end position="113"/>
    </location>
</feature>
<dbReference type="Pfam" id="PF19762">
    <property type="entry name" value="DUF6249"/>
    <property type="match status" value="1"/>
</dbReference>
<evidence type="ECO:0000256" key="1">
    <source>
        <dbReference type="SAM" id="Phobius"/>
    </source>
</evidence>
<sequence>MDAELWIPIIAIVCAVGLPVVLGIVACYQTIKSRHEERMAMIDKGFILEEPEKKANRYPALRNGIVMIGLAFGLIVGIFVYPMMPAVEEWLNLAIPTMAILFAGIAFVVYFFVSRNIQLKERQEDNK</sequence>
<accession>A0A8G2BWJ4</accession>
<feature type="domain" description="DUF6249" evidence="2">
    <location>
        <begin position="9"/>
        <end position="115"/>
    </location>
</feature>
<gene>
    <name evidence="3" type="ORF">SAMN05444001_10932</name>
</gene>
<keyword evidence="4" id="KW-1185">Reference proteome</keyword>
<organism evidence="3 4">
    <name type="scientific">Parabacteroides chinchillae</name>
    <dbReference type="NCBI Taxonomy" id="871327"/>
    <lineage>
        <taxon>Bacteria</taxon>
        <taxon>Pseudomonadati</taxon>
        <taxon>Bacteroidota</taxon>
        <taxon>Bacteroidia</taxon>
        <taxon>Bacteroidales</taxon>
        <taxon>Tannerellaceae</taxon>
        <taxon>Parabacteroides</taxon>
    </lineage>
</organism>
<keyword evidence="1" id="KW-1133">Transmembrane helix</keyword>
<feature type="transmembrane region" description="Helical" evidence="1">
    <location>
        <begin position="6"/>
        <end position="31"/>
    </location>
</feature>
<dbReference type="RefSeq" id="WP_099464082.1">
    <property type="nucleotide sequence ID" value="NZ_FNVS01000009.1"/>
</dbReference>
<evidence type="ECO:0000259" key="2">
    <source>
        <dbReference type="Pfam" id="PF19762"/>
    </source>
</evidence>
<evidence type="ECO:0000313" key="3">
    <source>
        <dbReference type="EMBL" id="SEF89736.1"/>
    </source>
</evidence>
<dbReference type="Proteomes" id="UP000236725">
    <property type="component" value="Unassembled WGS sequence"/>
</dbReference>
<reference evidence="3 4" key="1">
    <citation type="submission" date="2016-10" db="EMBL/GenBank/DDBJ databases">
        <authorList>
            <person name="Varghese N."/>
            <person name="Submissions S."/>
        </authorList>
    </citation>
    <scope>NUCLEOTIDE SEQUENCE [LARGE SCALE GENOMIC DNA]</scope>
    <source>
        <strain evidence="3 4">DSM 29073</strain>
    </source>
</reference>
<feature type="transmembrane region" description="Helical" evidence="1">
    <location>
        <begin position="64"/>
        <end position="84"/>
    </location>
</feature>
<protein>
    <recommendedName>
        <fullName evidence="2">DUF6249 domain-containing protein</fullName>
    </recommendedName>
</protein>
<dbReference type="InterPro" id="IPR046216">
    <property type="entry name" value="DUF6249"/>
</dbReference>
<evidence type="ECO:0000313" key="4">
    <source>
        <dbReference type="Proteomes" id="UP000236725"/>
    </source>
</evidence>
<keyword evidence="1" id="KW-0472">Membrane</keyword>
<name>A0A8G2BWJ4_9BACT</name>
<keyword evidence="1" id="KW-0812">Transmembrane</keyword>
<proteinExistence type="predicted"/>
<dbReference type="AlphaFoldDB" id="A0A8G2BWJ4"/>